<dbReference type="Proteomes" id="UP001165667">
    <property type="component" value="Unassembled WGS sequence"/>
</dbReference>
<name>A0AA41Z265_9HYPH</name>
<reference evidence="1" key="1">
    <citation type="submission" date="2022-05" db="EMBL/GenBank/DDBJ databases">
        <authorList>
            <person name="Pankratov T."/>
        </authorList>
    </citation>
    <scope>NUCLEOTIDE SEQUENCE</scope>
    <source>
        <strain evidence="1">BP6-180914</strain>
    </source>
</reference>
<keyword evidence="2" id="KW-1185">Reference proteome</keyword>
<gene>
    <name evidence="1" type="ORF">M8523_26095</name>
</gene>
<evidence type="ECO:0000313" key="1">
    <source>
        <dbReference type="EMBL" id="MCW6511460.1"/>
    </source>
</evidence>
<evidence type="ECO:0008006" key="3">
    <source>
        <dbReference type="Google" id="ProtNLM"/>
    </source>
</evidence>
<accession>A0AA41Z265</accession>
<dbReference type="AlphaFoldDB" id="A0AA41Z265"/>
<comment type="caution">
    <text evidence="1">The sequence shown here is derived from an EMBL/GenBank/DDBJ whole genome shotgun (WGS) entry which is preliminary data.</text>
</comment>
<sequence>MGQGAFLMRRLENVRGEFSLTALAYNIRRTITLVGVPDLIATARA</sequence>
<evidence type="ECO:0000313" key="2">
    <source>
        <dbReference type="Proteomes" id="UP001165667"/>
    </source>
</evidence>
<proteinExistence type="predicted"/>
<dbReference type="EMBL" id="JAMOIM010000026">
    <property type="protein sequence ID" value="MCW6511460.1"/>
    <property type="molecule type" value="Genomic_DNA"/>
</dbReference>
<protein>
    <recommendedName>
        <fullName evidence="3">Transposase DDE domain-containing protein</fullName>
    </recommendedName>
</protein>
<organism evidence="1 2">
    <name type="scientific">Lichenifustis flavocetrariae</name>
    <dbReference type="NCBI Taxonomy" id="2949735"/>
    <lineage>
        <taxon>Bacteria</taxon>
        <taxon>Pseudomonadati</taxon>
        <taxon>Pseudomonadota</taxon>
        <taxon>Alphaproteobacteria</taxon>
        <taxon>Hyphomicrobiales</taxon>
        <taxon>Lichenihabitantaceae</taxon>
        <taxon>Lichenifustis</taxon>
    </lineage>
</organism>